<evidence type="ECO:0000256" key="5">
    <source>
        <dbReference type="SAM" id="MobiDB-lite"/>
    </source>
</evidence>
<dbReference type="SUPFAM" id="SSF52317">
    <property type="entry name" value="Class I glutamine amidotransferase-like"/>
    <property type="match status" value="1"/>
</dbReference>
<dbReference type="GO" id="GO:0005829">
    <property type="term" value="C:cytosol"/>
    <property type="evidence" value="ECO:0007669"/>
    <property type="project" value="TreeGrafter"/>
</dbReference>
<dbReference type="InterPro" id="IPR006221">
    <property type="entry name" value="TrpG/PapA_dom"/>
</dbReference>
<evidence type="ECO:0000256" key="3">
    <source>
        <dbReference type="ARBA" id="ARBA00022822"/>
    </source>
</evidence>
<protein>
    <recommendedName>
        <fullName evidence="2">anthranilate synthase</fullName>
        <ecNumber evidence="2">4.1.3.27</ecNumber>
    </recommendedName>
</protein>
<gene>
    <name evidence="7" type="primary">ABZ1_1</name>
    <name evidence="7" type="ORF">LPJ64_001923</name>
</gene>
<dbReference type="PANTHER" id="PTHR43418">
    <property type="entry name" value="MULTIFUNCTIONAL TRYPTOPHAN BIOSYNTHESIS PROTEIN-RELATED"/>
    <property type="match status" value="1"/>
</dbReference>
<dbReference type="Gene3D" id="3.40.50.880">
    <property type="match status" value="1"/>
</dbReference>
<dbReference type="PROSITE" id="PS51273">
    <property type="entry name" value="GATASE_TYPE_1"/>
    <property type="match status" value="1"/>
</dbReference>
<keyword evidence="3" id="KW-0822">Tryptophan biosynthesis</keyword>
<keyword evidence="3" id="KW-0028">Amino-acid biosynthesis</keyword>
<feature type="compositionally biased region" description="Polar residues" evidence="5">
    <location>
        <begin position="322"/>
        <end position="345"/>
    </location>
</feature>
<dbReference type="PRINTS" id="PR00096">
    <property type="entry name" value="GATASE"/>
</dbReference>
<dbReference type="GO" id="GO:0000162">
    <property type="term" value="P:L-tryptophan biosynthetic process"/>
    <property type="evidence" value="ECO:0007669"/>
    <property type="project" value="UniProtKB-KW"/>
</dbReference>
<dbReference type="PRINTS" id="PR00099">
    <property type="entry name" value="CPSGATASE"/>
</dbReference>
<feature type="domain" description="Glutamine amidotransferase" evidence="6">
    <location>
        <begin position="24"/>
        <end position="233"/>
    </location>
</feature>
<dbReference type="EC" id="4.1.3.27" evidence="2"/>
<evidence type="ECO:0000256" key="4">
    <source>
        <dbReference type="ARBA" id="ARBA00022962"/>
    </source>
</evidence>
<dbReference type="PRINTS" id="PR00097">
    <property type="entry name" value="ANTSNTHASEII"/>
</dbReference>
<dbReference type="EMBL" id="JANBOH010000054">
    <property type="protein sequence ID" value="KAJ1646642.1"/>
    <property type="molecule type" value="Genomic_DNA"/>
</dbReference>
<dbReference type="Proteomes" id="UP001145021">
    <property type="component" value="Unassembled WGS sequence"/>
</dbReference>
<proteinExistence type="predicted"/>
<feature type="region of interest" description="Disordered" evidence="5">
    <location>
        <begin position="309"/>
        <end position="345"/>
    </location>
</feature>
<keyword evidence="3" id="KW-0057">Aromatic amino acid biosynthesis</keyword>
<comment type="caution">
    <text evidence="7">The sequence shown here is derived from an EMBL/GenBank/DDBJ whole genome shotgun (WGS) entry which is preliminary data.</text>
</comment>
<dbReference type="Pfam" id="PF00117">
    <property type="entry name" value="GATase"/>
    <property type="match status" value="1"/>
</dbReference>
<evidence type="ECO:0000256" key="2">
    <source>
        <dbReference type="ARBA" id="ARBA00012266"/>
    </source>
</evidence>
<feature type="compositionally biased region" description="Low complexity" evidence="5">
    <location>
        <begin position="309"/>
        <end position="321"/>
    </location>
</feature>
<keyword evidence="8" id="KW-1185">Reference proteome</keyword>
<keyword evidence="7" id="KW-0032">Aminotransferase</keyword>
<dbReference type="NCBIfam" id="TIGR00566">
    <property type="entry name" value="trpG_papA"/>
    <property type="match status" value="1"/>
</dbReference>
<dbReference type="GO" id="GO:0004049">
    <property type="term" value="F:anthranilate synthase activity"/>
    <property type="evidence" value="ECO:0007669"/>
    <property type="project" value="UniProtKB-EC"/>
</dbReference>
<name>A0A9W8CJJ8_9FUNG</name>
<dbReference type="InterPro" id="IPR050472">
    <property type="entry name" value="Anth_synth/Amidotransfase"/>
</dbReference>
<dbReference type="AlphaFoldDB" id="A0A9W8CJJ8"/>
<keyword evidence="7" id="KW-0808">Transferase</keyword>
<evidence type="ECO:0000259" key="6">
    <source>
        <dbReference type="Pfam" id="PF00117"/>
    </source>
</evidence>
<evidence type="ECO:0000256" key="1">
    <source>
        <dbReference type="ARBA" id="ARBA00004873"/>
    </source>
</evidence>
<dbReference type="GO" id="GO:0008483">
    <property type="term" value="F:transaminase activity"/>
    <property type="evidence" value="ECO:0007669"/>
    <property type="project" value="UniProtKB-KW"/>
</dbReference>
<organism evidence="7 8">
    <name type="scientific">Coemansia asiatica</name>
    <dbReference type="NCBI Taxonomy" id="1052880"/>
    <lineage>
        <taxon>Eukaryota</taxon>
        <taxon>Fungi</taxon>
        <taxon>Fungi incertae sedis</taxon>
        <taxon>Zoopagomycota</taxon>
        <taxon>Kickxellomycotina</taxon>
        <taxon>Kickxellomycetes</taxon>
        <taxon>Kickxellales</taxon>
        <taxon>Kickxellaceae</taxon>
        <taxon>Coemansia</taxon>
    </lineage>
</organism>
<feature type="non-terminal residue" evidence="7">
    <location>
        <position position="345"/>
    </location>
</feature>
<keyword evidence="4" id="KW-0315">Glutamine amidotransferase</keyword>
<reference evidence="7" key="1">
    <citation type="submission" date="2022-07" db="EMBL/GenBank/DDBJ databases">
        <title>Phylogenomic reconstructions and comparative analyses of Kickxellomycotina fungi.</title>
        <authorList>
            <person name="Reynolds N.K."/>
            <person name="Stajich J.E."/>
            <person name="Barry K."/>
            <person name="Grigoriev I.V."/>
            <person name="Crous P."/>
            <person name="Smith M.E."/>
        </authorList>
    </citation>
    <scope>NUCLEOTIDE SEQUENCE</scope>
    <source>
        <strain evidence="7">NBRC 105413</strain>
    </source>
</reference>
<accession>A0A9W8CJJ8</accession>
<evidence type="ECO:0000313" key="8">
    <source>
        <dbReference type="Proteomes" id="UP001145021"/>
    </source>
</evidence>
<dbReference type="PANTHER" id="PTHR43418:SF4">
    <property type="entry name" value="MULTIFUNCTIONAL TRYPTOPHAN BIOSYNTHESIS PROTEIN"/>
    <property type="match status" value="1"/>
</dbReference>
<dbReference type="CDD" id="cd01743">
    <property type="entry name" value="GATase1_Anthranilate_Synthase"/>
    <property type="match status" value="1"/>
</dbReference>
<evidence type="ECO:0000313" key="7">
    <source>
        <dbReference type="EMBL" id="KAJ1646642.1"/>
    </source>
</evidence>
<sequence length="345" mass="38501">MPSVGDPVSPSLSSSSAKRHPRTLLVDNYDSYTFNLLQLLIQQCLATNNQPDTHILVIRNNQYSWAYVRDNILPYIDNVIISPGPGTPEKEEDFGICRNLILHSNFPVLGICLGHQGIADCFGGRVVRASVPVHGQRCLVELVDDRGDNDELFRGIPKEFMVVRYHSLVVEVSDQLEVLARAKGHVAAWNQGIEQVETRDVMALKVVGKPIWGVQFHPESVCSEYGDLILSNFHRLTPVDGEQSLIPEHVCRLSLNTVDRQKWAADDRQMKSAVRWSMVRKTVRLSDHADIGGLFIALFGDQRMPLWNNSTNDNDNNNANSRSQIHPKNNNISIMASGATKGSVT</sequence>
<comment type="pathway">
    <text evidence="1">Amino-acid biosynthesis; L-tryptophan biosynthesis; L-tryptophan from chorismate: step 1/5.</text>
</comment>
<dbReference type="InterPro" id="IPR029062">
    <property type="entry name" value="Class_I_gatase-like"/>
</dbReference>
<dbReference type="InterPro" id="IPR017926">
    <property type="entry name" value="GATASE"/>
</dbReference>